<accession>A0ABT1TE56</accession>
<dbReference type="Pfam" id="PF04930">
    <property type="entry name" value="FUN14"/>
    <property type="match status" value="1"/>
</dbReference>
<evidence type="ECO:0000256" key="5">
    <source>
        <dbReference type="ARBA" id="ARBA00023136"/>
    </source>
</evidence>
<dbReference type="RefSeq" id="WP_256601476.1">
    <property type="nucleotide sequence ID" value="NZ_JANIBJ010000009.1"/>
</dbReference>
<dbReference type="EMBL" id="JANIBJ010000009">
    <property type="protein sequence ID" value="MCQ8103739.1"/>
    <property type="molecule type" value="Genomic_DNA"/>
</dbReference>
<keyword evidence="8" id="KW-1185">Reference proteome</keyword>
<dbReference type="Proteomes" id="UP001524499">
    <property type="component" value="Unassembled WGS sequence"/>
</dbReference>
<comment type="caution">
    <text evidence="7">The sequence shown here is derived from an EMBL/GenBank/DDBJ whole genome shotgun (WGS) entry which is preliminary data.</text>
</comment>
<keyword evidence="3 6" id="KW-0812">Transmembrane</keyword>
<reference evidence="7 8" key="1">
    <citation type="submission" date="2022-07" db="EMBL/GenBank/DDBJ databases">
        <title>Methylomonas rivi sp. nov., Methylomonas rosea sp. nov., Methylomonas aureus sp. nov. and Methylomonas subterranea sp. nov., four novel methanotrophs isolated from a freshwater creek and the deep terrestrial subsurface.</title>
        <authorList>
            <person name="Abin C."/>
            <person name="Sankaranarayanan K."/>
            <person name="Garner C."/>
            <person name="Sindelar R."/>
            <person name="Kotary K."/>
            <person name="Garner R."/>
            <person name="Barclay S."/>
            <person name="Lawson P."/>
            <person name="Krumholz L."/>
        </authorList>
    </citation>
    <scope>NUCLEOTIDE SEQUENCE [LARGE SCALE GENOMIC DNA]</scope>
    <source>
        <strain evidence="7 8">SURF-2</strain>
    </source>
</reference>
<evidence type="ECO:0000256" key="3">
    <source>
        <dbReference type="ARBA" id="ARBA00022692"/>
    </source>
</evidence>
<dbReference type="InterPro" id="IPR007014">
    <property type="entry name" value="FUN14"/>
</dbReference>
<name>A0ABT1TE56_9GAMM</name>
<gene>
    <name evidence="7" type="ORF">NP590_06450</name>
</gene>
<evidence type="ECO:0000313" key="8">
    <source>
        <dbReference type="Proteomes" id="UP001524499"/>
    </source>
</evidence>
<evidence type="ECO:0000256" key="2">
    <source>
        <dbReference type="ARBA" id="ARBA00009160"/>
    </source>
</evidence>
<feature type="transmembrane region" description="Helical" evidence="6">
    <location>
        <begin position="89"/>
        <end position="111"/>
    </location>
</feature>
<keyword evidence="5 6" id="KW-0472">Membrane</keyword>
<feature type="transmembrane region" description="Helical" evidence="6">
    <location>
        <begin position="18"/>
        <end position="37"/>
    </location>
</feature>
<feature type="transmembrane region" description="Helical" evidence="6">
    <location>
        <begin position="44"/>
        <end position="69"/>
    </location>
</feature>
<evidence type="ECO:0000256" key="6">
    <source>
        <dbReference type="SAM" id="Phobius"/>
    </source>
</evidence>
<comment type="similarity">
    <text evidence="2">Belongs to the FUN14 family.</text>
</comment>
<evidence type="ECO:0000256" key="1">
    <source>
        <dbReference type="ARBA" id="ARBA00004370"/>
    </source>
</evidence>
<organism evidence="7 8">
    <name type="scientific">Methylomonas subterranea</name>
    <dbReference type="NCBI Taxonomy" id="2952225"/>
    <lineage>
        <taxon>Bacteria</taxon>
        <taxon>Pseudomonadati</taxon>
        <taxon>Pseudomonadota</taxon>
        <taxon>Gammaproteobacteria</taxon>
        <taxon>Methylococcales</taxon>
        <taxon>Methylococcaceae</taxon>
        <taxon>Methylomonas</taxon>
    </lineage>
</organism>
<keyword evidence="4 6" id="KW-1133">Transmembrane helix</keyword>
<evidence type="ECO:0000313" key="7">
    <source>
        <dbReference type="EMBL" id="MCQ8103739.1"/>
    </source>
</evidence>
<proteinExistence type="inferred from homology"/>
<comment type="subcellular location">
    <subcellularLocation>
        <location evidence="1">Membrane</location>
    </subcellularLocation>
</comment>
<protein>
    <submittedName>
        <fullName evidence="7">FUN14 domain-containing protein</fullName>
    </submittedName>
</protein>
<evidence type="ECO:0000256" key="4">
    <source>
        <dbReference type="ARBA" id="ARBA00022989"/>
    </source>
</evidence>
<sequence>MNESHTQNLSSDIFSTPFLLANVGAPFLIGMATGYFAKKMLKTALFFGGAIVVLLFVAESQGIITINSMALQDAASSTAEMAKDSSDFLLARLGVITGRGVSAVGGFYAGFKLG</sequence>